<dbReference type="Proteomes" id="UP000789524">
    <property type="component" value="Unassembled WGS sequence"/>
</dbReference>
<reference evidence="1" key="1">
    <citation type="submission" date="2021-09" db="EMBL/GenBank/DDBJ databases">
        <authorList>
            <person name="Martin H S."/>
        </authorList>
    </citation>
    <scope>NUCLEOTIDE SEQUENCE</scope>
</reference>
<name>A0A8J2QTY2_9NEOP</name>
<protein>
    <submittedName>
        <fullName evidence="1">(African queen) hypothetical protein</fullName>
    </submittedName>
</protein>
<organism evidence="1 2">
    <name type="scientific">Danaus chrysippus</name>
    <name type="common">African queen</name>
    <dbReference type="NCBI Taxonomy" id="151541"/>
    <lineage>
        <taxon>Eukaryota</taxon>
        <taxon>Metazoa</taxon>
        <taxon>Ecdysozoa</taxon>
        <taxon>Arthropoda</taxon>
        <taxon>Hexapoda</taxon>
        <taxon>Insecta</taxon>
        <taxon>Pterygota</taxon>
        <taxon>Neoptera</taxon>
        <taxon>Endopterygota</taxon>
        <taxon>Lepidoptera</taxon>
        <taxon>Glossata</taxon>
        <taxon>Ditrysia</taxon>
        <taxon>Papilionoidea</taxon>
        <taxon>Nymphalidae</taxon>
        <taxon>Danainae</taxon>
        <taxon>Danaini</taxon>
        <taxon>Danaina</taxon>
        <taxon>Danaus</taxon>
        <taxon>Anosia</taxon>
    </lineage>
</organism>
<dbReference type="EMBL" id="CAKASE010000052">
    <property type="protein sequence ID" value="CAG9565096.1"/>
    <property type="molecule type" value="Genomic_DNA"/>
</dbReference>
<sequence>MSHEDGGVDQGTCEDEQETDTVTKYVINITLYQRRPSVRSRVCEGRSWNTCRESGTRDTPRSHQQQWISNIIQKQSSEEHAELKKRSATSSVTLGTHGLKYLLWNFYEPQKNSTITIDTRSYYNVHDKKLMTRGPGYELRGAD</sequence>
<dbReference type="AlphaFoldDB" id="A0A8J2QTY2"/>
<evidence type="ECO:0000313" key="1">
    <source>
        <dbReference type="EMBL" id="CAG9565096.1"/>
    </source>
</evidence>
<proteinExistence type="predicted"/>
<accession>A0A8J2QTY2</accession>
<gene>
    <name evidence="1" type="ORF">DCHRY22_LOCUS6002</name>
</gene>
<comment type="caution">
    <text evidence="1">The sequence shown here is derived from an EMBL/GenBank/DDBJ whole genome shotgun (WGS) entry which is preliminary data.</text>
</comment>
<evidence type="ECO:0000313" key="2">
    <source>
        <dbReference type="Proteomes" id="UP000789524"/>
    </source>
</evidence>
<keyword evidence="2" id="KW-1185">Reference proteome</keyword>